<dbReference type="Gene3D" id="1.10.8.60">
    <property type="match status" value="1"/>
</dbReference>
<sequence length="352" mass="41317">MNYEELMTDIKSRKLKRSYIFYGEEEYLMDYSLKLLKKEFVDKDLESLNYVVIEGKEADFDMIFNACETLPFMSEKKIVVVKDLNIFSRKKSDEGRTVKNSSFAELGDYIQTLDNYVCLIFIEKQSGVDNSLTLVKKIKKVGDSVNFSRLKGKILNDFVKKVFEEYGKVIDLSNIRYFIDSSSYFGMNTDKNLYDLKNEIGKISEYAGNKKKILKEDIDVIMSRTLENNIFKLLDNIAQKNTDDSLRLLNEMYLAGEPILRILYMIIRQIRFMLMYKLSKKMGYDNKKTLEKLNIKEREFENIRKKSENFSEEQLKKALNFCADGDRNIKTGIMEEKLALEMLVVQLCVYNQ</sequence>
<evidence type="ECO:0000313" key="12">
    <source>
        <dbReference type="EMBL" id="QAT62169.1"/>
    </source>
</evidence>
<dbReference type="OrthoDB" id="9775929at2"/>
<dbReference type="GO" id="GO:0003677">
    <property type="term" value="F:DNA binding"/>
    <property type="evidence" value="ECO:0007669"/>
    <property type="project" value="InterPro"/>
</dbReference>
<dbReference type="EMBL" id="CP035282">
    <property type="protein sequence ID" value="QAT62169.1"/>
    <property type="molecule type" value="Genomic_DNA"/>
</dbReference>
<dbReference type="GO" id="GO:0003887">
    <property type="term" value="F:DNA-directed DNA polymerase activity"/>
    <property type="evidence" value="ECO:0007669"/>
    <property type="project" value="UniProtKB-KW"/>
</dbReference>
<evidence type="ECO:0000256" key="2">
    <source>
        <dbReference type="ARBA" id="ARBA00017703"/>
    </source>
</evidence>
<dbReference type="Pfam" id="PF06144">
    <property type="entry name" value="DNA_pol3_delta"/>
    <property type="match status" value="1"/>
</dbReference>
<proteinExistence type="inferred from homology"/>
<evidence type="ECO:0000256" key="9">
    <source>
        <dbReference type="SAM" id="Coils"/>
    </source>
</evidence>
<accession>A0A410QE13</accession>
<name>A0A410QE13_9FIRM</name>
<dbReference type="NCBIfam" id="TIGR01128">
    <property type="entry name" value="holA"/>
    <property type="match status" value="1"/>
</dbReference>
<feature type="domain" description="DNA polymerase III delta subunit-like C-terminal" evidence="11">
    <location>
        <begin position="227"/>
        <end position="347"/>
    </location>
</feature>
<gene>
    <name evidence="12" type="primary">holA</name>
    <name evidence="12" type="ORF">EQM13_11505</name>
</gene>
<keyword evidence="3 12" id="KW-0808">Transferase</keyword>
<dbReference type="Gene3D" id="3.40.50.300">
    <property type="entry name" value="P-loop containing nucleotide triphosphate hydrolases"/>
    <property type="match status" value="1"/>
</dbReference>
<evidence type="ECO:0000259" key="10">
    <source>
        <dbReference type="Pfam" id="PF06144"/>
    </source>
</evidence>
<keyword evidence="9" id="KW-0175">Coiled coil</keyword>
<feature type="coiled-coil region" evidence="9">
    <location>
        <begin position="286"/>
        <end position="313"/>
    </location>
</feature>
<feature type="domain" description="DNA polymerase III delta N-terminal" evidence="10">
    <location>
        <begin position="19"/>
        <end position="141"/>
    </location>
</feature>
<evidence type="ECO:0000256" key="3">
    <source>
        <dbReference type="ARBA" id="ARBA00022679"/>
    </source>
</evidence>
<evidence type="ECO:0000313" key="13">
    <source>
        <dbReference type="Proteomes" id="UP000287969"/>
    </source>
</evidence>
<dbReference type="InterPro" id="IPR027417">
    <property type="entry name" value="P-loop_NTPase"/>
</dbReference>
<protein>
    <recommendedName>
        <fullName evidence="2">DNA polymerase III subunit delta</fullName>
        <ecNumber evidence="1">2.7.7.7</ecNumber>
    </recommendedName>
</protein>
<evidence type="ECO:0000256" key="6">
    <source>
        <dbReference type="ARBA" id="ARBA00022932"/>
    </source>
</evidence>
<dbReference type="PANTHER" id="PTHR34388:SF1">
    <property type="entry name" value="DNA POLYMERASE III SUBUNIT DELTA"/>
    <property type="match status" value="1"/>
</dbReference>
<dbReference type="Gene3D" id="1.20.272.10">
    <property type="match status" value="1"/>
</dbReference>
<dbReference type="SUPFAM" id="SSF52540">
    <property type="entry name" value="P-loop containing nucleoside triphosphate hydrolases"/>
    <property type="match status" value="1"/>
</dbReference>
<dbReference type="Pfam" id="PF21694">
    <property type="entry name" value="DNA_pol3_delta_C"/>
    <property type="match status" value="1"/>
</dbReference>
<evidence type="ECO:0000259" key="11">
    <source>
        <dbReference type="Pfam" id="PF21694"/>
    </source>
</evidence>
<dbReference type="RefSeq" id="WP_071138990.1">
    <property type="nucleotide sequence ID" value="NZ_CP035282.1"/>
</dbReference>
<keyword evidence="13" id="KW-1185">Reference proteome</keyword>
<evidence type="ECO:0000256" key="5">
    <source>
        <dbReference type="ARBA" id="ARBA00022705"/>
    </source>
</evidence>
<dbReference type="GO" id="GO:0006261">
    <property type="term" value="P:DNA-templated DNA replication"/>
    <property type="evidence" value="ECO:0007669"/>
    <property type="project" value="TreeGrafter"/>
</dbReference>
<comment type="similarity">
    <text evidence="7">Belongs to the DNA polymerase HolA subunit family.</text>
</comment>
<reference evidence="13" key="1">
    <citation type="submission" date="2019-01" db="EMBL/GenBank/DDBJ databases">
        <title>Draft genomes of a novel of Sporanaerobacter strains.</title>
        <authorList>
            <person name="Ma S."/>
        </authorList>
    </citation>
    <scope>NUCLEOTIDE SEQUENCE [LARGE SCALE GENOMIC DNA]</scope>
    <source>
        <strain evidence="13">NJN-17</strain>
    </source>
</reference>
<dbReference type="EC" id="2.7.7.7" evidence="1"/>
<evidence type="ECO:0000256" key="8">
    <source>
        <dbReference type="ARBA" id="ARBA00049244"/>
    </source>
</evidence>
<dbReference type="Proteomes" id="UP000287969">
    <property type="component" value="Chromosome"/>
</dbReference>
<dbReference type="KEGG" id="spoa:EQM13_11505"/>
<dbReference type="InterPro" id="IPR048466">
    <property type="entry name" value="DNA_pol3_delta-like_C"/>
</dbReference>
<dbReference type="AlphaFoldDB" id="A0A410QE13"/>
<comment type="catalytic activity">
    <reaction evidence="8">
        <text>DNA(n) + a 2'-deoxyribonucleoside 5'-triphosphate = DNA(n+1) + diphosphate</text>
        <dbReference type="Rhea" id="RHEA:22508"/>
        <dbReference type="Rhea" id="RHEA-COMP:17339"/>
        <dbReference type="Rhea" id="RHEA-COMP:17340"/>
        <dbReference type="ChEBI" id="CHEBI:33019"/>
        <dbReference type="ChEBI" id="CHEBI:61560"/>
        <dbReference type="ChEBI" id="CHEBI:173112"/>
        <dbReference type="EC" id="2.7.7.7"/>
    </reaction>
</comment>
<dbReference type="PANTHER" id="PTHR34388">
    <property type="entry name" value="DNA POLYMERASE III SUBUNIT DELTA"/>
    <property type="match status" value="1"/>
</dbReference>
<evidence type="ECO:0000256" key="4">
    <source>
        <dbReference type="ARBA" id="ARBA00022695"/>
    </source>
</evidence>
<evidence type="ECO:0000256" key="7">
    <source>
        <dbReference type="ARBA" id="ARBA00034754"/>
    </source>
</evidence>
<dbReference type="InterPro" id="IPR005790">
    <property type="entry name" value="DNA_polIII_delta"/>
</dbReference>
<keyword evidence="4 12" id="KW-0548">Nucleotidyltransferase</keyword>
<dbReference type="SUPFAM" id="SSF48019">
    <property type="entry name" value="post-AAA+ oligomerization domain-like"/>
    <property type="match status" value="1"/>
</dbReference>
<keyword evidence="5" id="KW-0235">DNA replication</keyword>
<dbReference type="GO" id="GO:0009360">
    <property type="term" value="C:DNA polymerase III complex"/>
    <property type="evidence" value="ECO:0007669"/>
    <property type="project" value="InterPro"/>
</dbReference>
<evidence type="ECO:0000256" key="1">
    <source>
        <dbReference type="ARBA" id="ARBA00012417"/>
    </source>
</evidence>
<dbReference type="InterPro" id="IPR008921">
    <property type="entry name" value="DNA_pol3_clamp-load_cplx_C"/>
</dbReference>
<keyword evidence="6" id="KW-0239">DNA-directed DNA polymerase</keyword>
<organism evidence="12 13">
    <name type="scientific">Acidilutibacter cellobiosedens</name>
    <dbReference type="NCBI Taxonomy" id="2507161"/>
    <lineage>
        <taxon>Bacteria</taxon>
        <taxon>Bacillati</taxon>
        <taxon>Bacillota</taxon>
        <taxon>Tissierellia</taxon>
        <taxon>Tissierellales</taxon>
        <taxon>Acidilutibacteraceae</taxon>
        <taxon>Acidilutibacter</taxon>
    </lineage>
</organism>
<dbReference type="InterPro" id="IPR010372">
    <property type="entry name" value="DNA_pol3_delta_N"/>
</dbReference>